<dbReference type="Pfam" id="PF00823">
    <property type="entry name" value="PPE"/>
    <property type="match status" value="1"/>
</dbReference>
<accession>A0ABY4QJP9</accession>
<gene>
    <name evidence="4" type="ORF">M5I08_00240</name>
</gene>
<comment type="similarity">
    <text evidence="1">Belongs to the mycobacterial PPE family.</text>
</comment>
<feature type="compositionally biased region" description="Low complexity" evidence="2">
    <location>
        <begin position="419"/>
        <end position="430"/>
    </location>
</feature>
<dbReference type="InterPro" id="IPR038332">
    <property type="entry name" value="PPE_sf"/>
</dbReference>
<organism evidence="4 5">
    <name type="scientific">Candidatus Mycobacterium methanotrophicum</name>
    <dbReference type="NCBI Taxonomy" id="2943498"/>
    <lineage>
        <taxon>Bacteria</taxon>
        <taxon>Bacillati</taxon>
        <taxon>Actinomycetota</taxon>
        <taxon>Actinomycetes</taxon>
        <taxon>Mycobacteriales</taxon>
        <taxon>Mycobacteriaceae</taxon>
        <taxon>Mycobacterium</taxon>
    </lineage>
</organism>
<sequence length="676" mass="67453">MHPWPGIDPASAYVTMTGGAGAAPMHAAGAALSALGAAVDATAATSQVNDGVVGADWSGVARITAAASVARLNADDTSYGQLSLLMAQLLQAAGELHTMTPPRMVTHVQANANRGEYLVDNAVNPWVWGALTPRLIELDTEYFGFMWPNNASAGLSYGAGLDAIGAALSGLSALPSLAGGSVAAPAMAAADVGANAGITTASAAMGATEQAAAAAMAPAAGGVLQSAGSGLLGAAPLSAPAPGGGGTAAVSPMADVQPHSPAMPSTGPAQAPPMSMFLPPSAAAINAPAPAPPVQTLSPVTGAPGAGPPGVTSFIKPAEPFKAPPAPSGGQASGLKPGMLNAAALRGPVSAMPLTTTATTSTPATAAQRLAYVSPTPPPSQPAPPSAAQLQTGTITTLQPPPAPAQTPPVQLPTPPAVPQTSLPAPSAGPTGAGTNGTGIQMLGNGPPGAPQAPPRIPPIPLDPSPPVPPPPAPPPEPGQPPLQRRPDVSGWTAPPRAQDAQTALKNLQELEDAIKFHNEHPPNPYDPVAVAGYNSQANYYNHWAAQLEGTVESYNAEYSPASIAQTIQSPNTPYWAHQEPPLSQGPIGQRGSPLNVPKGTNSPATIDGVNFTGHAIDEMQSEGIPLSAVNRALHVGAIEPGKFGRTIFFDATNNISVIQDLDGTIVTVSFGHLHA</sequence>
<evidence type="ECO:0000313" key="4">
    <source>
        <dbReference type="EMBL" id="UQX11069.1"/>
    </source>
</evidence>
<evidence type="ECO:0000256" key="2">
    <source>
        <dbReference type="SAM" id="MobiDB-lite"/>
    </source>
</evidence>
<reference evidence="4" key="1">
    <citation type="submission" date="2022-05" db="EMBL/GenBank/DDBJ databases">
        <title>A methanotrophic Mycobacterium dominates a cave microbial ecosystem.</title>
        <authorList>
            <person name="Van Spanning R.J.M."/>
            <person name="Guan Q."/>
            <person name="Melkonian C."/>
            <person name="Gallant J."/>
            <person name="Polerecky L."/>
            <person name="Flot J.-F."/>
            <person name="Brandt B.W."/>
            <person name="Braster M."/>
            <person name="Iturbe Espinoza P."/>
            <person name="Aerts J."/>
            <person name="Meima-Franke M."/>
            <person name="Piersma S.R."/>
            <person name="Bunduc C."/>
            <person name="Ummels R."/>
            <person name="Pain A."/>
            <person name="Fleming E.J."/>
            <person name="van der Wel N."/>
            <person name="Gherman V.D."/>
            <person name="Sarbu S.M."/>
            <person name="Bodelier P.L.E."/>
            <person name="Bitter W."/>
        </authorList>
    </citation>
    <scope>NUCLEOTIDE SEQUENCE</scope>
    <source>
        <strain evidence="4">Sulfur Cave</strain>
    </source>
</reference>
<protein>
    <submittedName>
        <fullName evidence="4">PPE domain-containing protein</fullName>
    </submittedName>
</protein>
<evidence type="ECO:0000313" key="5">
    <source>
        <dbReference type="Proteomes" id="UP001056610"/>
    </source>
</evidence>
<dbReference type="Proteomes" id="UP001056610">
    <property type="component" value="Chromosome"/>
</dbReference>
<feature type="compositionally biased region" description="Pro residues" evidence="2">
    <location>
        <begin position="375"/>
        <end position="385"/>
    </location>
</feature>
<evidence type="ECO:0000259" key="3">
    <source>
        <dbReference type="Pfam" id="PF00823"/>
    </source>
</evidence>
<feature type="region of interest" description="Disordered" evidence="2">
    <location>
        <begin position="311"/>
        <end position="335"/>
    </location>
</feature>
<feature type="compositionally biased region" description="Pro residues" evidence="2">
    <location>
        <begin position="399"/>
        <end position="418"/>
    </location>
</feature>
<feature type="compositionally biased region" description="Low complexity" evidence="2">
    <location>
        <begin position="311"/>
        <end position="321"/>
    </location>
</feature>
<feature type="compositionally biased region" description="Pro residues" evidence="2">
    <location>
        <begin position="448"/>
        <end position="481"/>
    </location>
</feature>
<dbReference type="InterPro" id="IPR000030">
    <property type="entry name" value="PPE_dom"/>
</dbReference>
<dbReference type="RefSeq" id="WP_249763010.1">
    <property type="nucleotide sequence ID" value="NZ_CP097320.1"/>
</dbReference>
<dbReference type="SUPFAM" id="SSF140459">
    <property type="entry name" value="PE/PPE dimer-like"/>
    <property type="match status" value="1"/>
</dbReference>
<feature type="domain" description="PPE" evidence="3">
    <location>
        <begin position="8"/>
        <end position="167"/>
    </location>
</feature>
<dbReference type="EMBL" id="CP097320">
    <property type="protein sequence ID" value="UQX11069.1"/>
    <property type="molecule type" value="Genomic_DNA"/>
</dbReference>
<keyword evidence="5" id="KW-1185">Reference proteome</keyword>
<dbReference type="Gene3D" id="1.20.1260.20">
    <property type="entry name" value="PPE superfamily"/>
    <property type="match status" value="1"/>
</dbReference>
<proteinExistence type="inferred from homology"/>
<feature type="compositionally biased region" description="Low complexity" evidence="2">
    <location>
        <begin position="386"/>
        <end position="398"/>
    </location>
</feature>
<name>A0ABY4QJP9_9MYCO</name>
<evidence type="ECO:0000256" key="1">
    <source>
        <dbReference type="ARBA" id="ARBA00010652"/>
    </source>
</evidence>
<feature type="region of interest" description="Disordered" evidence="2">
    <location>
        <begin position="372"/>
        <end position="499"/>
    </location>
</feature>